<feature type="domain" description="RING-type" evidence="16">
    <location>
        <begin position="82"/>
        <end position="124"/>
    </location>
</feature>
<keyword evidence="7" id="KW-0479">Metal-binding</keyword>
<keyword evidence="10" id="KW-0862">Zinc</keyword>
<evidence type="ECO:0000256" key="12">
    <source>
        <dbReference type="ARBA" id="ARBA00023136"/>
    </source>
</evidence>
<reference evidence="17 18" key="1">
    <citation type="journal article" date="2018" name="Mol. Plant">
        <title>The genome of Artemisia annua provides insight into the evolution of Asteraceae family and artemisinin biosynthesis.</title>
        <authorList>
            <person name="Shen Q."/>
            <person name="Zhang L."/>
            <person name="Liao Z."/>
            <person name="Wang S."/>
            <person name="Yan T."/>
            <person name="Shi P."/>
            <person name="Liu M."/>
            <person name="Fu X."/>
            <person name="Pan Q."/>
            <person name="Wang Y."/>
            <person name="Lv Z."/>
            <person name="Lu X."/>
            <person name="Zhang F."/>
            <person name="Jiang W."/>
            <person name="Ma Y."/>
            <person name="Chen M."/>
            <person name="Hao X."/>
            <person name="Li L."/>
            <person name="Tang Y."/>
            <person name="Lv G."/>
            <person name="Zhou Y."/>
            <person name="Sun X."/>
            <person name="Brodelius P.E."/>
            <person name="Rose J.K.C."/>
            <person name="Tang K."/>
        </authorList>
    </citation>
    <scope>NUCLEOTIDE SEQUENCE [LARGE SCALE GENOMIC DNA]</scope>
    <source>
        <strain evidence="18">cv. Huhao1</strain>
        <tissue evidence="17">Leaf</tissue>
    </source>
</reference>
<sequence length="136" mass="15346">MDGGTNYVIGLTFATLMVLITLSYASYKYCNRSMHSQSTSTPDTNNNPQFRNVFRGVDDNILKMFPAFIYSEDMTLHKGSGCSICLADYKAEDVIRLLPKCSHLFHRECIDTWLKVHTSCPVCRISPLPVKISIQS</sequence>
<dbReference type="InterPro" id="IPR013083">
    <property type="entry name" value="Znf_RING/FYVE/PHD"/>
</dbReference>
<evidence type="ECO:0000256" key="1">
    <source>
        <dbReference type="ARBA" id="ARBA00000900"/>
    </source>
</evidence>
<dbReference type="Pfam" id="PF13639">
    <property type="entry name" value="zf-RING_2"/>
    <property type="match status" value="1"/>
</dbReference>
<evidence type="ECO:0000256" key="7">
    <source>
        <dbReference type="ARBA" id="ARBA00022723"/>
    </source>
</evidence>
<keyword evidence="5" id="KW-0808">Transferase</keyword>
<evidence type="ECO:0000256" key="4">
    <source>
        <dbReference type="ARBA" id="ARBA00012483"/>
    </source>
</evidence>
<evidence type="ECO:0000259" key="16">
    <source>
        <dbReference type="PROSITE" id="PS50089"/>
    </source>
</evidence>
<dbReference type="PANTHER" id="PTHR46719:SF24">
    <property type="entry name" value="ZINC FINGER, RING_FYVE_PHD-TYPE-RELATED"/>
    <property type="match status" value="1"/>
</dbReference>
<dbReference type="Proteomes" id="UP000245207">
    <property type="component" value="Unassembled WGS sequence"/>
</dbReference>
<evidence type="ECO:0000256" key="6">
    <source>
        <dbReference type="ARBA" id="ARBA00022692"/>
    </source>
</evidence>
<dbReference type="AlphaFoldDB" id="A0A2U1MF75"/>
<evidence type="ECO:0000313" key="18">
    <source>
        <dbReference type="Proteomes" id="UP000245207"/>
    </source>
</evidence>
<evidence type="ECO:0000313" key="17">
    <source>
        <dbReference type="EMBL" id="PWA59897.1"/>
    </source>
</evidence>
<protein>
    <recommendedName>
        <fullName evidence="4">RING-type E3 ubiquitin transferase</fullName>
        <ecNumber evidence="4">2.3.2.27</ecNumber>
    </recommendedName>
</protein>
<evidence type="ECO:0000256" key="10">
    <source>
        <dbReference type="ARBA" id="ARBA00022833"/>
    </source>
</evidence>
<dbReference type="CDD" id="cd16461">
    <property type="entry name" value="RING-H2_EL5-like"/>
    <property type="match status" value="1"/>
</dbReference>
<dbReference type="FunFam" id="3.30.40.10:FF:000187">
    <property type="entry name" value="E3 ubiquitin-protein ligase ATL6"/>
    <property type="match status" value="1"/>
</dbReference>
<feature type="transmembrane region" description="Helical" evidence="15">
    <location>
        <begin position="6"/>
        <end position="27"/>
    </location>
</feature>
<dbReference type="OrthoDB" id="8062037at2759"/>
<evidence type="ECO:0000256" key="2">
    <source>
        <dbReference type="ARBA" id="ARBA00004167"/>
    </source>
</evidence>
<comment type="caution">
    <text evidence="17">The sequence shown here is derived from an EMBL/GenBank/DDBJ whole genome shotgun (WGS) entry which is preliminary data.</text>
</comment>
<dbReference type="PANTHER" id="PTHR46719">
    <property type="entry name" value="TRANSCRIPTION FACTOR C2H2 FAMILY-RELATED"/>
    <property type="match status" value="1"/>
</dbReference>
<keyword evidence="12 15" id="KW-0472">Membrane</keyword>
<dbReference type="EC" id="2.3.2.27" evidence="4"/>
<gene>
    <name evidence="17" type="ORF">CTI12_AA387390</name>
</gene>
<dbReference type="Gene3D" id="3.30.40.10">
    <property type="entry name" value="Zinc/RING finger domain, C3HC4 (zinc finger)"/>
    <property type="match status" value="1"/>
</dbReference>
<dbReference type="GO" id="GO:0061630">
    <property type="term" value="F:ubiquitin protein ligase activity"/>
    <property type="evidence" value="ECO:0007669"/>
    <property type="project" value="UniProtKB-EC"/>
</dbReference>
<comment type="similarity">
    <text evidence="13">Belongs to the RING-type zinc finger family. ATL subfamily.</text>
</comment>
<keyword evidence="6 15" id="KW-0812">Transmembrane</keyword>
<evidence type="ECO:0000256" key="9">
    <source>
        <dbReference type="ARBA" id="ARBA00022786"/>
    </source>
</evidence>
<name>A0A2U1MF75_ARTAN</name>
<evidence type="ECO:0000256" key="15">
    <source>
        <dbReference type="SAM" id="Phobius"/>
    </source>
</evidence>
<comment type="pathway">
    <text evidence="3">Protein modification; protein ubiquitination.</text>
</comment>
<dbReference type="SMART" id="SM00184">
    <property type="entry name" value="RING"/>
    <property type="match status" value="1"/>
</dbReference>
<proteinExistence type="inferred from homology"/>
<dbReference type="GO" id="GO:0016020">
    <property type="term" value="C:membrane"/>
    <property type="evidence" value="ECO:0007669"/>
    <property type="project" value="UniProtKB-SubCell"/>
</dbReference>
<comment type="subcellular location">
    <subcellularLocation>
        <location evidence="2">Membrane</location>
        <topology evidence="2">Single-pass membrane protein</topology>
    </subcellularLocation>
</comment>
<dbReference type="InterPro" id="IPR001841">
    <property type="entry name" value="Znf_RING"/>
</dbReference>
<evidence type="ECO:0000256" key="8">
    <source>
        <dbReference type="ARBA" id="ARBA00022771"/>
    </source>
</evidence>
<evidence type="ECO:0000256" key="3">
    <source>
        <dbReference type="ARBA" id="ARBA00004906"/>
    </source>
</evidence>
<keyword evidence="11 15" id="KW-1133">Transmembrane helix</keyword>
<evidence type="ECO:0000256" key="5">
    <source>
        <dbReference type="ARBA" id="ARBA00022679"/>
    </source>
</evidence>
<keyword evidence="9" id="KW-0833">Ubl conjugation pathway</keyword>
<evidence type="ECO:0000256" key="14">
    <source>
        <dbReference type="PROSITE-ProRule" id="PRU00175"/>
    </source>
</evidence>
<evidence type="ECO:0000256" key="13">
    <source>
        <dbReference type="ARBA" id="ARBA00024209"/>
    </source>
</evidence>
<organism evidence="17 18">
    <name type="scientific">Artemisia annua</name>
    <name type="common">Sweet wormwood</name>
    <dbReference type="NCBI Taxonomy" id="35608"/>
    <lineage>
        <taxon>Eukaryota</taxon>
        <taxon>Viridiplantae</taxon>
        <taxon>Streptophyta</taxon>
        <taxon>Embryophyta</taxon>
        <taxon>Tracheophyta</taxon>
        <taxon>Spermatophyta</taxon>
        <taxon>Magnoliopsida</taxon>
        <taxon>eudicotyledons</taxon>
        <taxon>Gunneridae</taxon>
        <taxon>Pentapetalae</taxon>
        <taxon>asterids</taxon>
        <taxon>campanulids</taxon>
        <taxon>Asterales</taxon>
        <taxon>Asteraceae</taxon>
        <taxon>Asteroideae</taxon>
        <taxon>Anthemideae</taxon>
        <taxon>Artemisiinae</taxon>
        <taxon>Artemisia</taxon>
    </lineage>
</organism>
<dbReference type="PROSITE" id="PS50089">
    <property type="entry name" value="ZF_RING_2"/>
    <property type="match status" value="1"/>
</dbReference>
<dbReference type="InterPro" id="IPR045899">
    <property type="entry name" value="ATL71-like"/>
</dbReference>
<accession>A0A2U1MF75</accession>
<comment type="catalytic activity">
    <reaction evidence="1">
        <text>S-ubiquitinyl-[E2 ubiquitin-conjugating enzyme]-L-cysteine + [acceptor protein]-L-lysine = [E2 ubiquitin-conjugating enzyme]-L-cysteine + N(6)-ubiquitinyl-[acceptor protein]-L-lysine.</text>
        <dbReference type="EC" id="2.3.2.27"/>
    </reaction>
</comment>
<evidence type="ECO:0000256" key="11">
    <source>
        <dbReference type="ARBA" id="ARBA00022989"/>
    </source>
</evidence>
<keyword evidence="18" id="KW-1185">Reference proteome</keyword>
<dbReference type="GO" id="GO:0008270">
    <property type="term" value="F:zinc ion binding"/>
    <property type="evidence" value="ECO:0007669"/>
    <property type="project" value="UniProtKB-KW"/>
</dbReference>
<keyword evidence="8 14" id="KW-0863">Zinc-finger</keyword>
<dbReference type="SUPFAM" id="SSF57850">
    <property type="entry name" value="RING/U-box"/>
    <property type="match status" value="1"/>
</dbReference>
<dbReference type="EMBL" id="PKPP01005501">
    <property type="protein sequence ID" value="PWA59897.1"/>
    <property type="molecule type" value="Genomic_DNA"/>
</dbReference>